<evidence type="ECO:0000256" key="2">
    <source>
        <dbReference type="ARBA" id="ARBA00001954"/>
    </source>
</evidence>
<evidence type="ECO:0000259" key="14">
    <source>
        <dbReference type="PROSITE" id="PS51410"/>
    </source>
</evidence>
<accession>A0ABV9JK90</accession>
<evidence type="ECO:0000256" key="1">
    <source>
        <dbReference type="ARBA" id="ARBA00001060"/>
    </source>
</evidence>
<dbReference type="PROSITE" id="PS51410">
    <property type="entry name" value="BH4_AAA_HYDROXYL_2"/>
    <property type="match status" value="1"/>
</dbReference>
<dbReference type="InterPro" id="IPR019774">
    <property type="entry name" value="Aromatic-AA_hydroxylase_C"/>
</dbReference>
<evidence type="ECO:0000256" key="3">
    <source>
        <dbReference type="ARBA" id="ARBA00005088"/>
    </source>
</evidence>
<dbReference type="InterPro" id="IPR036329">
    <property type="entry name" value="Aro-AA_hydroxylase_C_sf"/>
</dbReference>
<comment type="similarity">
    <text evidence="4">Belongs to the biopterin-dependent aromatic amino acid hydroxylase family.</text>
</comment>
<keyword evidence="9" id="KW-0408">Iron</keyword>
<comment type="pathway">
    <text evidence="3">Amino-acid degradation; L-phenylalanine degradation; acetoacetate and fumarate from L-phenylalanine: step 1/6.</text>
</comment>
<protein>
    <recommendedName>
        <fullName evidence="6">Phenylalanine-4-hydroxylase</fullName>
        <ecNumber evidence="5">1.14.16.1</ecNumber>
    </recommendedName>
    <alternativeName>
        <fullName evidence="12">Phe-4-monooxygenase</fullName>
    </alternativeName>
</protein>
<feature type="domain" description="Biopterin-dependent aromatic amino acid hydroxylase family profile" evidence="14">
    <location>
        <begin position="1"/>
        <end position="308"/>
    </location>
</feature>
<evidence type="ECO:0000256" key="4">
    <source>
        <dbReference type="ARBA" id="ARBA00009712"/>
    </source>
</evidence>
<dbReference type="PROSITE" id="PS00367">
    <property type="entry name" value="BH4_AAA_HYDROXYL_1"/>
    <property type="match status" value="1"/>
</dbReference>
<dbReference type="InterPro" id="IPR001273">
    <property type="entry name" value="ArAA_hydroxylase"/>
</dbReference>
<evidence type="ECO:0000256" key="5">
    <source>
        <dbReference type="ARBA" id="ARBA00011995"/>
    </source>
</evidence>
<dbReference type="InterPro" id="IPR005960">
    <property type="entry name" value="Phe-4-hydroxylase_mono"/>
</dbReference>
<proteinExistence type="inferred from homology"/>
<comment type="catalytic activity">
    <reaction evidence="1">
        <text>(6R)-L-erythro-5,6,7,8-tetrahydrobiopterin + L-phenylalanine + O2 = (4aS,6R)-4a-hydroxy-L-erythro-5,6,7,8-tetrahydrobiopterin + L-tyrosine</text>
        <dbReference type="Rhea" id="RHEA:20273"/>
        <dbReference type="ChEBI" id="CHEBI:15379"/>
        <dbReference type="ChEBI" id="CHEBI:15642"/>
        <dbReference type="ChEBI" id="CHEBI:58095"/>
        <dbReference type="ChEBI" id="CHEBI:58315"/>
        <dbReference type="ChEBI" id="CHEBI:59560"/>
        <dbReference type="EC" id="1.14.16.1"/>
    </reaction>
</comment>
<dbReference type="RefSeq" id="WP_377333444.1">
    <property type="nucleotide sequence ID" value="NZ_JBHSGB010000006.1"/>
</dbReference>
<dbReference type="Pfam" id="PF00351">
    <property type="entry name" value="Biopterin_H"/>
    <property type="match status" value="1"/>
</dbReference>
<keyword evidence="10" id="KW-0503">Monooxygenase</keyword>
<dbReference type="PRINTS" id="PR00372">
    <property type="entry name" value="FYWHYDRXLASE"/>
</dbReference>
<evidence type="ECO:0000313" key="16">
    <source>
        <dbReference type="Proteomes" id="UP001595962"/>
    </source>
</evidence>
<reference evidence="16" key="1">
    <citation type="journal article" date="2019" name="Int. J. Syst. Evol. Microbiol.">
        <title>The Global Catalogue of Microorganisms (GCM) 10K type strain sequencing project: providing services to taxonomists for standard genome sequencing and annotation.</title>
        <authorList>
            <consortium name="The Broad Institute Genomics Platform"/>
            <consortium name="The Broad Institute Genome Sequencing Center for Infectious Disease"/>
            <person name="Wu L."/>
            <person name="Ma J."/>
        </authorList>
    </citation>
    <scope>NUCLEOTIDE SEQUENCE [LARGE SCALE GENOMIC DNA]</scope>
    <source>
        <strain evidence="16">DT28</strain>
    </source>
</reference>
<sequence>MTKRPGGALHNHGLTVAVQSTSIGRDNKQAEGRSKKFQTRVVMSKSSSYVSRQSDEQGVIHWSDEENQIWSELISRQLSCIQGKACNEYLDGLKKLNLPQDRIPQLAEVNAVLEQSTGWRCAEVPALISFDRFFQLLANKEFPVATFIRSREEFDYLQEPDIFHEIFGHCAMLTHPAFAEFTHRYGQLGLAASKEERVYLARLYWFTIEFGLLNTAEGLRIYGGGILSSPGETQYAFASEVPERHRFDALDVMRTPYRIDIMQPVYFMLQSIDDLFDISKLDLMALVQQAKSLGLHAAKFPPKQKQAS</sequence>
<dbReference type="InterPro" id="IPR018301">
    <property type="entry name" value="ArAA_hydroxylase_Fe/CU_BS"/>
</dbReference>
<dbReference type="EMBL" id="JBHSGB010000006">
    <property type="protein sequence ID" value="MFC4654664.1"/>
    <property type="molecule type" value="Genomic_DNA"/>
</dbReference>
<dbReference type="SUPFAM" id="SSF56534">
    <property type="entry name" value="Aromatic aminoacid monoxygenases, catalytic and oligomerization domains"/>
    <property type="match status" value="1"/>
</dbReference>
<dbReference type="GO" id="GO:0004505">
    <property type="term" value="F:phenylalanine 4-monooxygenase activity"/>
    <property type="evidence" value="ECO:0007669"/>
    <property type="project" value="UniProtKB-EC"/>
</dbReference>
<dbReference type="Gene3D" id="1.10.800.10">
    <property type="entry name" value="Aromatic amino acid hydroxylase"/>
    <property type="match status" value="1"/>
</dbReference>
<dbReference type="PANTHER" id="PTHR11473:SF24">
    <property type="entry name" value="PHENYLALANINE-4-HYDROXYLASE"/>
    <property type="match status" value="1"/>
</dbReference>
<keyword evidence="16" id="KW-1185">Reference proteome</keyword>
<dbReference type="CDD" id="cd03348">
    <property type="entry name" value="pro_PheOH"/>
    <property type="match status" value="1"/>
</dbReference>
<evidence type="ECO:0000256" key="8">
    <source>
        <dbReference type="ARBA" id="ARBA00023002"/>
    </source>
</evidence>
<organism evidence="15 16">
    <name type="scientific">Rheinheimera marina</name>
    <dbReference type="NCBI Taxonomy" id="1774958"/>
    <lineage>
        <taxon>Bacteria</taxon>
        <taxon>Pseudomonadati</taxon>
        <taxon>Pseudomonadota</taxon>
        <taxon>Gammaproteobacteria</taxon>
        <taxon>Chromatiales</taxon>
        <taxon>Chromatiaceae</taxon>
        <taxon>Rheinheimera</taxon>
    </lineage>
</organism>
<keyword evidence="8 15" id="KW-0560">Oxidoreductase</keyword>
<dbReference type="PANTHER" id="PTHR11473">
    <property type="entry name" value="AROMATIC AMINO ACID HYDROXYLASE"/>
    <property type="match status" value="1"/>
</dbReference>
<evidence type="ECO:0000313" key="15">
    <source>
        <dbReference type="EMBL" id="MFC4654664.1"/>
    </source>
</evidence>
<comment type="cofactor">
    <cofactor evidence="2">
        <name>Fe(2+)</name>
        <dbReference type="ChEBI" id="CHEBI:29033"/>
    </cofactor>
</comment>
<evidence type="ECO:0000256" key="13">
    <source>
        <dbReference type="SAM" id="MobiDB-lite"/>
    </source>
</evidence>
<keyword evidence="11" id="KW-0585">Phenylalanine catabolism</keyword>
<dbReference type="NCBIfam" id="TIGR01267">
    <property type="entry name" value="Phe4hydrox_mono"/>
    <property type="match status" value="1"/>
</dbReference>
<evidence type="ECO:0000256" key="7">
    <source>
        <dbReference type="ARBA" id="ARBA00022723"/>
    </source>
</evidence>
<dbReference type="InterPro" id="IPR036951">
    <property type="entry name" value="ArAA_hydroxylase_sf"/>
</dbReference>
<dbReference type="NCBIfam" id="NF008877">
    <property type="entry name" value="PRK11913.1-2"/>
    <property type="match status" value="1"/>
</dbReference>
<dbReference type="EC" id="1.14.16.1" evidence="5"/>
<evidence type="ECO:0000256" key="6">
    <source>
        <dbReference type="ARBA" id="ARBA00020276"/>
    </source>
</evidence>
<keyword evidence="7" id="KW-0479">Metal-binding</keyword>
<feature type="compositionally biased region" description="Basic and acidic residues" evidence="13">
    <location>
        <begin position="25"/>
        <end position="34"/>
    </location>
</feature>
<evidence type="ECO:0000256" key="10">
    <source>
        <dbReference type="ARBA" id="ARBA00023033"/>
    </source>
</evidence>
<dbReference type="Proteomes" id="UP001595962">
    <property type="component" value="Unassembled WGS sequence"/>
</dbReference>
<evidence type="ECO:0000256" key="11">
    <source>
        <dbReference type="ARBA" id="ARBA00023232"/>
    </source>
</evidence>
<evidence type="ECO:0000256" key="12">
    <source>
        <dbReference type="ARBA" id="ARBA00029922"/>
    </source>
</evidence>
<name>A0ABV9JK90_9GAMM</name>
<comment type="caution">
    <text evidence="15">The sequence shown here is derived from an EMBL/GenBank/DDBJ whole genome shotgun (WGS) entry which is preliminary data.</text>
</comment>
<evidence type="ECO:0000256" key="9">
    <source>
        <dbReference type="ARBA" id="ARBA00023004"/>
    </source>
</evidence>
<gene>
    <name evidence="15" type="primary">phhA</name>
    <name evidence="15" type="ORF">ACFO3I_06475</name>
</gene>
<feature type="region of interest" description="Disordered" evidence="13">
    <location>
        <begin position="18"/>
        <end position="37"/>
    </location>
</feature>